<keyword evidence="2" id="KW-1185">Reference proteome</keyword>
<evidence type="ECO:0000313" key="1">
    <source>
        <dbReference type="EMBL" id="NSG87345.1"/>
    </source>
</evidence>
<dbReference type="Proteomes" id="UP001644719">
    <property type="component" value="Unassembled WGS sequence"/>
</dbReference>
<evidence type="ECO:0008006" key="3">
    <source>
        <dbReference type="Google" id="ProtNLM"/>
    </source>
</evidence>
<comment type="caution">
    <text evidence="1">The sequence shown here is derived from an EMBL/GenBank/DDBJ whole genome shotgun (WGS) entry which is preliminary data.</text>
</comment>
<reference evidence="1 2" key="1">
    <citation type="journal article" date="2020" name="Cell Host Microbe">
        <title>Functional and Genomic Variation between Human-Derived Isolates of Lachnospiraceae Reveals Inter- and Intra-Species Diversity.</title>
        <authorList>
            <person name="Sorbara M.T."/>
            <person name="Littmann E.R."/>
            <person name="Fontana E."/>
            <person name="Moody T.U."/>
            <person name="Kohout C.E."/>
            <person name="Gjonbalaj M."/>
            <person name="Eaton V."/>
            <person name="Seok R."/>
            <person name="Leiner I.M."/>
            <person name="Pamer E.G."/>
        </authorList>
    </citation>
    <scope>NUCLEOTIDE SEQUENCE [LARGE SCALE GENOMIC DNA]</scope>
    <source>
        <strain evidence="1 2">MSK.17.74</strain>
    </source>
</reference>
<evidence type="ECO:0000313" key="2">
    <source>
        <dbReference type="Proteomes" id="UP001644719"/>
    </source>
</evidence>
<gene>
    <name evidence="1" type="ORF">G5B17_18475</name>
</gene>
<organism evidence="1 2">
    <name type="scientific">Blautia faecis</name>
    <dbReference type="NCBI Taxonomy" id="871665"/>
    <lineage>
        <taxon>Bacteria</taxon>
        <taxon>Bacillati</taxon>
        <taxon>Bacillota</taxon>
        <taxon>Clostridia</taxon>
        <taxon>Lachnospirales</taxon>
        <taxon>Lachnospiraceae</taxon>
        <taxon>Blautia</taxon>
    </lineage>
</organism>
<name>A0ABX2HDW9_9FIRM</name>
<protein>
    <recommendedName>
        <fullName evidence="3">DUF4177 domain-containing protein</fullName>
    </recommendedName>
</protein>
<proteinExistence type="predicted"/>
<accession>A0ABX2HDW9</accession>
<dbReference type="EMBL" id="JAAITS010000072">
    <property type="protein sequence ID" value="NSG87345.1"/>
    <property type="molecule type" value="Genomic_DNA"/>
</dbReference>
<sequence length="59" mass="6831">MAVHKTILIEEITIENVTEKINEKVQEMEKDGYQIKTMSFWGTDKVVLIFKKGLKGSFL</sequence>